<evidence type="ECO:0000313" key="3">
    <source>
        <dbReference type="EMBL" id="WIF97837.1"/>
    </source>
</evidence>
<feature type="signal peptide" evidence="2">
    <location>
        <begin position="1"/>
        <end position="29"/>
    </location>
</feature>
<evidence type="ECO:0000256" key="1">
    <source>
        <dbReference type="SAM" id="MobiDB-lite"/>
    </source>
</evidence>
<accession>A0ABY8UWF7</accession>
<evidence type="ECO:0000313" key="4">
    <source>
        <dbReference type="Proteomes" id="UP001236652"/>
    </source>
</evidence>
<dbReference type="EMBL" id="CP126446">
    <property type="protein sequence ID" value="WIF97837.1"/>
    <property type="molecule type" value="Genomic_DNA"/>
</dbReference>
<name>A0ABY8UWF7_9BACI</name>
<gene>
    <name evidence="3" type="ORF">QNI29_19250</name>
</gene>
<evidence type="ECO:0000256" key="2">
    <source>
        <dbReference type="SAM" id="SignalP"/>
    </source>
</evidence>
<sequence>MKHLTKWVAASALTSAVVIAPAIHSTVDAAESNIEHLVYSFDGDTFLVSYEQFTNALIDQDGGLYDFVSNEQPTIEAVGLDSDAYVKYEPFVTAVFDQPDENPLALLDNLSNDSSNTLDGSVVDSYELVTNFDNGLPNPDGEQPEPVVPEVISID</sequence>
<keyword evidence="4" id="KW-1185">Reference proteome</keyword>
<reference evidence="3 4" key="1">
    <citation type="submission" date="2023-05" db="EMBL/GenBank/DDBJ databases">
        <title>Comparative genomics reveals the evidence of polycyclic aromatic hydrocarbons degradation in moderately halophilic genus Pontibacillus.</title>
        <authorList>
            <person name="Yang H."/>
            <person name="Qian Z."/>
        </authorList>
    </citation>
    <scope>NUCLEOTIDE SEQUENCE [LARGE SCALE GENOMIC DNA]</scope>
    <source>
        <strain evidence="4">HN14</strain>
    </source>
</reference>
<dbReference type="RefSeq" id="WP_231417779.1">
    <property type="nucleotide sequence ID" value="NZ_CP126446.1"/>
</dbReference>
<dbReference type="Proteomes" id="UP001236652">
    <property type="component" value="Chromosome"/>
</dbReference>
<feature type="chain" id="PRO_5047391746" evidence="2">
    <location>
        <begin position="30"/>
        <end position="155"/>
    </location>
</feature>
<protein>
    <submittedName>
        <fullName evidence="3">Uncharacterized protein</fullName>
    </submittedName>
</protein>
<feature type="region of interest" description="Disordered" evidence="1">
    <location>
        <begin position="135"/>
        <end position="155"/>
    </location>
</feature>
<organism evidence="3 4">
    <name type="scientific">Pontibacillus chungwhensis</name>
    <dbReference type="NCBI Taxonomy" id="265426"/>
    <lineage>
        <taxon>Bacteria</taxon>
        <taxon>Bacillati</taxon>
        <taxon>Bacillota</taxon>
        <taxon>Bacilli</taxon>
        <taxon>Bacillales</taxon>
        <taxon>Bacillaceae</taxon>
        <taxon>Pontibacillus</taxon>
    </lineage>
</organism>
<proteinExistence type="predicted"/>
<keyword evidence="2" id="KW-0732">Signal</keyword>